<evidence type="ECO:0000313" key="3">
    <source>
        <dbReference type="Proteomes" id="UP000230750"/>
    </source>
</evidence>
<dbReference type="AlphaFoldDB" id="A0A2G8LGI5"/>
<comment type="caution">
    <text evidence="2">The sequence shown here is derived from an EMBL/GenBank/DDBJ whole genome shotgun (WGS) entry which is preliminary data.</text>
</comment>
<feature type="domain" description="L27" evidence="1">
    <location>
        <begin position="1"/>
        <end position="19"/>
    </location>
</feature>
<proteinExistence type="predicted"/>
<dbReference type="Proteomes" id="UP000230750">
    <property type="component" value="Unassembled WGS sequence"/>
</dbReference>
<evidence type="ECO:0000313" key="2">
    <source>
        <dbReference type="EMBL" id="PIK59357.1"/>
    </source>
</evidence>
<dbReference type="EMBL" id="MRZV01000085">
    <property type="protein sequence ID" value="PIK59357.1"/>
    <property type="molecule type" value="Genomic_DNA"/>
</dbReference>
<sequence length="178" mass="20431">MRAVLNIHDEVVNQEYQHRRSEQTFHRDNLNDFCNNVNTVEQDILSQSLVYLTSFFDHETCVRLQMWFGYTLNQLRTTILDFTDTRPLWISYDALFEIIGLTRNAGIMSEAEGAKILVTESEIQIGSFTINESNGGRTMHDGNAFLTYPNNIGLRAINFGIAVGQGVESHWLLYPYTD</sequence>
<name>A0A2G8LGI5_STIJA</name>
<gene>
    <name evidence="2" type="ORF">BSL78_03728</name>
</gene>
<dbReference type="PROSITE" id="PS51022">
    <property type="entry name" value="L27"/>
    <property type="match status" value="1"/>
</dbReference>
<accession>A0A2G8LGI5</accession>
<evidence type="ECO:0000259" key="1">
    <source>
        <dbReference type="PROSITE" id="PS51022"/>
    </source>
</evidence>
<reference evidence="2 3" key="1">
    <citation type="journal article" date="2017" name="PLoS Biol.">
        <title>The sea cucumber genome provides insights into morphological evolution and visceral regeneration.</title>
        <authorList>
            <person name="Zhang X."/>
            <person name="Sun L."/>
            <person name="Yuan J."/>
            <person name="Sun Y."/>
            <person name="Gao Y."/>
            <person name="Zhang L."/>
            <person name="Li S."/>
            <person name="Dai H."/>
            <person name="Hamel J.F."/>
            <person name="Liu C."/>
            <person name="Yu Y."/>
            <person name="Liu S."/>
            <person name="Lin W."/>
            <person name="Guo K."/>
            <person name="Jin S."/>
            <person name="Xu P."/>
            <person name="Storey K.B."/>
            <person name="Huan P."/>
            <person name="Zhang T."/>
            <person name="Zhou Y."/>
            <person name="Zhang J."/>
            <person name="Lin C."/>
            <person name="Li X."/>
            <person name="Xing L."/>
            <person name="Huo D."/>
            <person name="Sun M."/>
            <person name="Wang L."/>
            <person name="Mercier A."/>
            <person name="Li F."/>
            <person name="Yang H."/>
            <person name="Xiang J."/>
        </authorList>
    </citation>
    <scope>NUCLEOTIDE SEQUENCE [LARGE SCALE GENOMIC DNA]</scope>
    <source>
        <strain evidence="2">Shaxun</strain>
        <tissue evidence="2">Muscle</tissue>
    </source>
</reference>
<dbReference type="InterPro" id="IPR004172">
    <property type="entry name" value="L27_dom"/>
</dbReference>
<organism evidence="2 3">
    <name type="scientific">Stichopus japonicus</name>
    <name type="common">Sea cucumber</name>
    <dbReference type="NCBI Taxonomy" id="307972"/>
    <lineage>
        <taxon>Eukaryota</taxon>
        <taxon>Metazoa</taxon>
        <taxon>Echinodermata</taxon>
        <taxon>Eleutherozoa</taxon>
        <taxon>Echinozoa</taxon>
        <taxon>Holothuroidea</taxon>
        <taxon>Aspidochirotacea</taxon>
        <taxon>Aspidochirotida</taxon>
        <taxon>Stichopodidae</taxon>
        <taxon>Apostichopus</taxon>
    </lineage>
</organism>
<keyword evidence="3" id="KW-1185">Reference proteome</keyword>
<protein>
    <recommendedName>
        <fullName evidence="1">L27 domain-containing protein</fullName>
    </recommendedName>
</protein>